<dbReference type="EMBL" id="CP000815">
    <property type="protein sequence ID" value="ACB43150.1"/>
    <property type="molecule type" value="Genomic_DNA"/>
</dbReference>
<dbReference type="RefSeq" id="YP_002049360.1">
    <property type="nucleotide sequence ID" value="NC_011087.1"/>
</dbReference>
<dbReference type="Pfam" id="PF00534">
    <property type="entry name" value="Glycos_transf_1"/>
    <property type="match status" value="1"/>
</dbReference>
<reference evidence="3" key="2">
    <citation type="journal article" date="2008" name="Curr. Biol.">
        <title>Chromatophore genome sequence of Paulinella sheds light on acquisition of photosynthesis by eukaryotes.</title>
        <authorList>
            <person name="Nowack E.C.M."/>
            <person name="Melkonian M."/>
            <person name="Gloeckner G."/>
        </authorList>
    </citation>
    <scope>NUCLEOTIDE SEQUENCE [LARGE SCALE GENOMIC DNA]</scope>
</reference>
<protein>
    <submittedName>
        <fullName evidence="3">Putative UDP-glucose:tetrahydrobiopterin glucosyltransferase</fullName>
    </submittedName>
</protein>
<feature type="domain" description="Glycosyl transferase family 1" evidence="2">
    <location>
        <begin position="187"/>
        <end position="326"/>
    </location>
</feature>
<geneLocation type="organellar chromatophore" evidence="3"/>
<dbReference type="GeneID" id="6481892"/>
<dbReference type="InterPro" id="IPR050194">
    <property type="entry name" value="Glycosyltransferase_grp1"/>
</dbReference>
<dbReference type="SUPFAM" id="SSF53756">
    <property type="entry name" value="UDP-Glycosyltransferase/glycogen phosphorylase"/>
    <property type="match status" value="1"/>
</dbReference>
<proteinExistence type="predicted"/>
<evidence type="ECO:0000259" key="2">
    <source>
        <dbReference type="Pfam" id="PF00534"/>
    </source>
</evidence>
<dbReference type="GO" id="GO:0016757">
    <property type="term" value="F:glycosyltransferase activity"/>
    <property type="evidence" value="ECO:0007669"/>
    <property type="project" value="UniProtKB-KW"/>
</dbReference>
<dbReference type="CDD" id="cd03802">
    <property type="entry name" value="GT4_AviGT4-like"/>
    <property type="match status" value="1"/>
</dbReference>
<name>B1X5D1_PAUCH</name>
<reference evidence="3" key="1">
    <citation type="submission" date="2007-08" db="EMBL/GenBank/DDBJ databases">
        <authorList>
            <person name="Gloeckner G."/>
            <person name="Nowack E."/>
            <person name="Melkonian M."/>
        </authorList>
    </citation>
    <scope>NUCLEOTIDE SEQUENCE</scope>
</reference>
<dbReference type="AlphaFoldDB" id="B1X5D1"/>
<gene>
    <name evidence="3" type="ordered locus">PCC_0735</name>
</gene>
<dbReference type="CAZy" id="GT4">
    <property type="family name" value="Glycosyltransferase Family 4"/>
</dbReference>
<dbReference type="InterPro" id="IPR001296">
    <property type="entry name" value="Glyco_trans_1"/>
</dbReference>
<dbReference type="PANTHER" id="PTHR45947">
    <property type="entry name" value="SULFOQUINOVOSYL TRANSFERASE SQD2"/>
    <property type="match status" value="1"/>
</dbReference>
<evidence type="ECO:0000256" key="1">
    <source>
        <dbReference type="ARBA" id="ARBA00022676"/>
    </source>
</evidence>
<organism evidence="3">
    <name type="scientific">Paulinella chromatophora</name>
    <dbReference type="NCBI Taxonomy" id="39717"/>
    <lineage>
        <taxon>Eukaryota</taxon>
        <taxon>Sar</taxon>
        <taxon>Rhizaria</taxon>
        <taxon>Cercozoa</taxon>
        <taxon>Imbricatea</taxon>
        <taxon>Silicofilosea</taxon>
        <taxon>Euglyphida</taxon>
        <taxon>Paulinellidae</taxon>
        <taxon>Paulinella</taxon>
    </lineage>
</organism>
<keyword evidence="3" id="KW-0934">Plastid</keyword>
<keyword evidence="3" id="KW-0808">Transferase</keyword>
<evidence type="ECO:0000313" key="3">
    <source>
        <dbReference type="EMBL" id="ACB43150.1"/>
    </source>
</evidence>
<dbReference type="PANTHER" id="PTHR45947:SF3">
    <property type="entry name" value="SULFOQUINOVOSYL TRANSFERASE SQD2"/>
    <property type="match status" value="1"/>
</dbReference>
<dbReference type="Gene3D" id="3.40.50.2000">
    <property type="entry name" value="Glycogen Phosphorylase B"/>
    <property type="match status" value="2"/>
</dbReference>
<accession>B1X5D1</accession>
<keyword evidence="1" id="KW-0328">Glycosyltransferase</keyword>
<sequence length="359" mass="39542">MLPIYRILVVSTPIGAIGSGKGGGVELTLTSLVAGLILRGHKLTVLAPAGSTLPVDCKGAHLETCYGINQDSWQHNHSLDSITIPNNGILPRLWSRALQEQERFDLILNLAYDWLPLWITPHVTVPIFHLISMGSVSSVMDQAILHLASWDQRRLAFHTKAQASDFELPEVPIIVSNGFNLKKYDFSPDSDNVLGWVGRIAPEKGLEDAVLASAQLGMELKVWGLKEDASYVAQIENLIPSATINWQGFLPTVELQKKLGRCHGLLTTSKWNEAFGNVVIEAMACGVPAVVYHRGGPGELVEPGINGWLVPPDDITGLIDAVSRIRDINRFQTRSWTENNFSISNFALRLEEWFNLGLN</sequence>